<evidence type="ECO:0000256" key="3">
    <source>
        <dbReference type="ARBA" id="ARBA00023157"/>
    </source>
</evidence>
<evidence type="ECO:0000313" key="7">
    <source>
        <dbReference type="EMBL" id="SHF75940.1"/>
    </source>
</evidence>
<dbReference type="Pfam" id="PF14289">
    <property type="entry name" value="DUF4369"/>
    <property type="match status" value="1"/>
</dbReference>
<sequence length="386" mass="42889">MIMKRISYLIAGISLLAFTANAQNNFSINGKFSNLKEDMKVFLNYRLNSKRMIDSAITKNGDFSFKGQIGNEPIKASIGLKTLTSDPSISFIEAMLRRDEQDFFLDKGTIFITGASTAKKALITGGKTQSEYLALIALLKPETDLAIPLREEMIPILVRTQGKGMDTIKRLQEIQKLMGPLSAKGEEKEIAFIKSHPDSYVSFDLVQQRGGIIRPKTFEPLFNSLSARLRGTENGKAMAKKLDIVKKTAVGVKAMDFSQPDVTGKMVSLSSFKGKYVLLDFWASWCGPCRAENPNVLKAYNQFKDKNFDILAVSLDDKKENWLKAVKDDALPWTQVSDLLGWKNQAAGFYAITAIPQNFLIDPNGVIIASNLRGEDLAKKLAQLIK</sequence>
<keyword evidence="8" id="KW-1185">Reference proteome</keyword>
<dbReference type="STRING" id="288992.SAMN04488522_103562"/>
<dbReference type="PROSITE" id="PS00194">
    <property type="entry name" value="THIOREDOXIN_1"/>
    <property type="match status" value="1"/>
</dbReference>
<dbReference type="InterPro" id="IPR000866">
    <property type="entry name" value="AhpC/TSA"/>
</dbReference>
<dbReference type="GO" id="GO:0016491">
    <property type="term" value="F:oxidoreductase activity"/>
    <property type="evidence" value="ECO:0007669"/>
    <property type="project" value="InterPro"/>
</dbReference>
<dbReference type="GO" id="GO:0030313">
    <property type="term" value="C:cell envelope"/>
    <property type="evidence" value="ECO:0007669"/>
    <property type="project" value="UniProtKB-SubCell"/>
</dbReference>
<keyword evidence="4" id="KW-0676">Redox-active center</keyword>
<dbReference type="Pfam" id="PF00578">
    <property type="entry name" value="AhpC-TSA"/>
    <property type="match status" value="1"/>
</dbReference>
<feature type="domain" description="Thioredoxin" evidence="6">
    <location>
        <begin position="248"/>
        <end position="386"/>
    </location>
</feature>
<dbReference type="PANTHER" id="PTHR42852">
    <property type="entry name" value="THIOL:DISULFIDE INTERCHANGE PROTEIN DSBE"/>
    <property type="match status" value="1"/>
</dbReference>
<dbReference type="PROSITE" id="PS51352">
    <property type="entry name" value="THIOREDOXIN_2"/>
    <property type="match status" value="1"/>
</dbReference>
<dbReference type="AlphaFoldDB" id="A0A1M5E9S9"/>
<feature type="chain" id="PRO_5012725402" evidence="5">
    <location>
        <begin position="23"/>
        <end position="386"/>
    </location>
</feature>
<protein>
    <submittedName>
        <fullName evidence="7">Peroxiredoxin</fullName>
    </submittedName>
</protein>
<evidence type="ECO:0000313" key="8">
    <source>
        <dbReference type="Proteomes" id="UP000184287"/>
    </source>
</evidence>
<dbReference type="InterPro" id="IPR050553">
    <property type="entry name" value="Thioredoxin_ResA/DsbE_sf"/>
</dbReference>
<dbReference type="GO" id="GO:0017004">
    <property type="term" value="P:cytochrome complex assembly"/>
    <property type="evidence" value="ECO:0007669"/>
    <property type="project" value="UniProtKB-KW"/>
</dbReference>
<evidence type="ECO:0000259" key="6">
    <source>
        <dbReference type="PROSITE" id="PS51352"/>
    </source>
</evidence>
<reference evidence="8" key="1">
    <citation type="submission" date="2016-11" db="EMBL/GenBank/DDBJ databases">
        <authorList>
            <person name="Varghese N."/>
            <person name="Submissions S."/>
        </authorList>
    </citation>
    <scope>NUCLEOTIDE SEQUENCE [LARGE SCALE GENOMIC DNA]</scope>
    <source>
        <strain evidence="8">DSM 16990</strain>
    </source>
</reference>
<dbReference type="InterPro" id="IPR025380">
    <property type="entry name" value="DUF4369"/>
</dbReference>
<evidence type="ECO:0000256" key="4">
    <source>
        <dbReference type="ARBA" id="ARBA00023284"/>
    </source>
</evidence>
<dbReference type="Proteomes" id="UP000184287">
    <property type="component" value="Unassembled WGS sequence"/>
</dbReference>
<proteinExistence type="predicted"/>
<dbReference type="EMBL" id="FQUQ01000003">
    <property type="protein sequence ID" value="SHF75940.1"/>
    <property type="molecule type" value="Genomic_DNA"/>
</dbReference>
<evidence type="ECO:0000256" key="2">
    <source>
        <dbReference type="ARBA" id="ARBA00022748"/>
    </source>
</evidence>
<organism evidence="7 8">
    <name type="scientific">Pedobacter caeni</name>
    <dbReference type="NCBI Taxonomy" id="288992"/>
    <lineage>
        <taxon>Bacteria</taxon>
        <taxon>Pseudomonadati</taxon>
        <taxon>Bacteroidota</taxon>
        <taxon>Sphingobacteriia</taxon>
        <taxon>Sphingobacteriales</taxon>
        <taxon>Sphingobacteriaceae</taxon>
        <taxon>Pedobacter</taxon>
    </lineage>
</organism>
<name>A0A1M5E9S9_9SPHI</name>
<dbReference type="Gene3D" id="3.40.30.10">
    <property type="entry name" value="Glutaredoxin"/>
    <property type="match status" value="1"/>
</dbReference>
<dbReference type="SUPFAM" id="SSF52833">
    <property type="entry name" value="Thioredoxin-like"/>
    <property type="match status" value="1"/>
</dbReference>
<feature type="signal peptide" evidence="5">
    <location>
        <begin position="1"/>
        <end position="22"/>
    </location>
</feature>
<dbReference type="InterPro" id="IPR017937">
    <property type="entry name" value="Thioredoxin_CS"/>
</dbReference>
<dbReference type="CDD" id="cd02966">
    <property type="entry name" value="TlpA_like_family"/>
    <property type="match status" value="1"/>
</dbReference>
<gene>
    <name evidence="7" type="ORF">SAMN04488522_103562</name>
</gene>
<dbReference type="PANTHER" id="PTHR42852:SF6">
    <property type="entry name" value="THIOL:DISULFIDE INTERCHANGE PROTEIN DSBE"/>
    <property type="match status" value="1"/>
</dbReference>
<dbReference type="InterPro" id="IPR036249">
    <property type="entry name" value="Thioredoxin-like_sf"/>
</dbReference>
<dbReference type="GO" id="GO:0016209">
    <property type="term" value="F:antioxidant activity"/>
    <property type="evidence" value="ECO:0007669"/>
    <property type="project" value="InterPro"/>
</dbReference>
<dbReference type="InterPro" id="IPR013766">
    <property type="entry name" value="Thioredoxin_domain"/>
</dbReference>
<evidence type="ECO:0000256" key="5">
    <source>
        <dbReference type="SAM" id="SignalP"/>
    </source>
</evidence>
<keyword evidence="5" id="KW-0732">Signal</keyword>
<keyword evidence="2" id="KW-0201">Cytochrome c-type biogenesis</keyword>
<comment type="subcellular location">
    <subcellularLocation>
        <location evidence="1">Cell envelope</location>
    </subcellularLocation>
</comment>
<accession>A0A1M5E9S9</accession>
<keyword evidence="3" id="KW-1015">Disulfide bond</keyword>
<evidence type="ECO:0000256" key="1">
    <source>
        <dbReference type="ARBA" id="ARBA00004196"/>
    </source>
</evidence>